<dbReference type="GO" id="GO:0001522">
    <property type="term" value="P:pseudouridine synthesis"/>
    <property type="evidence" value="ECO:0007669"/>
    <property type="project" value="InterPro"/>
</dbReference>
<dbReference type="InterPro" id="IPR036873">
    <property type="entry name" value="Rhodanese-like_dom_sf"/>
</dbReference>
<dbReference type="GO" id="GO:0140098">
    <property type="term" value="F:catalytic activity, acting on RNA"/>
    <property type="evidence" value="ECO:0007669"/>
    <property type="project" value="UniProtKB-ARBA"/>
</dbReference>
<dbReference type="SUPFAM" id="SSF52821">
    <property type="entry name" value="Rhodanese/Cell cycle control phosphatase"/>
    <property type="match status" value="1"/>
</dbReference>
<dbReference type="GO" id="GO:0009982">
    <property type="term" value="F:pseudouridine synthase activity"/>
    <property type="evidence" value="ECO:0007669"/>
    <property type="project" value="InterPro"/>
</dbReference>
<accession>D5SS67</accession>
<dbReference type="Gene3D" id="3.40.250.10">
    <property type="entry name" value="Rhodanese-like domain"/>
    <property type="match status" value="1"/>
</dbReference>
<dbReference type="AlphaFoldDB" id="D5SS67"/>
<feature type="domain" description="Rhodanese" evidence="4">
    <location>
        <begin position="147"/>
        <end position="242"/>
    </location>
</feature>
<gene>
    <name evidence="2" type="primary">trhO</name>
    <name evidence="5" type="ordered locus">Plim_2969</name>
</gene>
<dbReference type="HOGENOM" id="CLU_452590_0_0_0"/>
<dbReference type="InterPro" id="IPR020103">
    <property type="entry name" value="PsdUridine_synth_cat_dom_sf"/>
</dbReference>
<organism evidence="5 6">
    <name type="scientific">Planctopirus limnophila (strain ATCC 43296 / DSM 3776 / IFAM 1008 / Mu 290)</name>
    <name type="common">Planctomyces limnophilus</name>
    <dbReference type="NCBI Taxonomy" id="521674"/>
    <lineage>
        <taxon>Bacteria</taxon>
        <taxon>Pseudomonadati</taxon>
        <taxon>Planctomycetota</taxon>
        <taxon>Planctomycetia</taxon>
        <taxon>Planctomycetales</taxon>
        <taxon>Planctomycetaceae</taxon>
        <taxon>Planctopirus</taxon>
    </lineage>
</organism>
<proteinExistence type="inferred from homology"/>
<name>D5SS67_PLAL2</name>
<evidence type="ECO:0000313" key="6">
    <source>
        <dbReference type="Proteomes" id="UP000002220"/>
    </source>
</evidence>
<comment type="function">
    <text evidence="2">Catalyzes oxygen-dependent 5-hydroxyuridine (ho5U) modification at position 34 in tRNAs.</text>
</comment>
<dbReference type="Pfam" id="PF00849">
    <property type="entry name" value="PseudoU_synth_2"/>
    <property type="match status" value="1"/>
</dbReference>
<evidence type="ECO:0000256" key="1">
    <source>
        <dbReference type="ARBA" id="ARBA00010876"/>
    </source>
</evidence>
<dbReference type="InterPro" id="IPR020936">
    <property type="entry name" value="TrhO"/>
</dbReference>
<dbReference type="eggNOG" id="COG0564">
    <property type="taxonomic scope" value="Bacteria"/>
</dbReference>
<dbReference type="EMBL" id="CP001744">
    <property type="protein sequence ID" value="ADG68791.1"/>
    <property type="molecule type" value="Genomic_DNA"/>
</dbReference>
<dbReference type="KEGG" id="plm:Plim_2969"/>
<dbReference type="Pfam" id="PF00581">
    <property type="entry name" value="Rhodanese"/>
    <property type="match status" value="1"/>
</dbReference>
<dbReference type="Gene3D" id="3.30.2350.10">
    <property type="entry name" value="Pseudouridine synthase"/>
    <property type="match status" value="1"/>
</dbReference>
<dbReference type="GO" id="GO:0003723">
    <property type="term" value="F:RNA binding"/>
    <property type="evidence" value="ECO:0007669"/>
    <property type="project" value="InterPro"/>
</dbReference>
<dbReference type="GO" id="GO:0016705">
    <property type="term" value="F:oxidoreductase activity, acting on paired donors, with incorporation or reduction of molecular oxygen"/>
    <property type="evidence" value="ECO:0007669"/>
    <property type="project" value="UniProtKB-UniRule"/>
</dbReference>
<dbReference type="PANTHER" id="PTHR43268:SF3">
    <property type="entry name" value="RHODANESE-LIKE DOMAIN-CONTAINING PROTEIN 7-RELATED"/>
    <property type="match status" value="1"/>
</dbReference>
<dbReference type="eggNOG" id="COG1054">
    <property type="taxonomic scope" value="Bacteria"/>
</dbReference>
<dbReference type="InterPro" id="IPR040503">
    <property type="entry name" value="TRHO_N"/>
</dbReference>
<keyword evidence="6" id="KW-1185">Reference proteome</keyword>
<comment type="similarity">
    <text evidence="1">Belongs to the pseudouridine synthase RluA family.</text>
</comment>
<dbReference type="PROSITE" id="PS01129">
    <property type="entry name" value="PSI_RLU"/>
    <property type="match status" value="1"/>
</dbReference>
<keyword evidence="2" id="KW-0819">tRNA processing</keyword>
<dbReference type="NCBIfam" id="TIGR00005">
    <property type="entry name" value="rluA_subfam"/>
    <property type="match status" value="1"/>
</dbReference>
<feature type="active site" evidence="3">
    <location>
        <position position="454"/>
    </location>
</feature>
<reference evidence="5 6" key="1">
    <citation type="journal article" date="2010" name="Stand. Genomic Sci.">
        <title>Complete genome sequence of Planctomyces limnophilus type strain (Mu 290).</title>
        <authorList>
            <person name="Labutti K."/>
            <person name="Sikorski J."/>
            <person name="Schneider S."/>
            <person name="Nolan M."/>
            <person name="Lucas S."/>
            <person name="Glavina Del Rio T."/>
            <person name="Tice H."/>
            <person name="Cheng J.F."/>
            <person name="Goodwin L."/>
            <person name="Pitluck S."/>
            <person name="Liolios K."/>
            <person name="Ivanova N."/>
            <person name="Mavromatis K."/>
            <person name="Mikhailova N."/>
            <person name="Pati A."/>
            <person name="Chen A."/>
            <person name="Palaniappan K."/>
            <person name="Land M."/>
            <person name="Hauser L."/>
            <person name="Chang Y.J."/>
            <person name="Jeffries C.D."/>
            <person name="Tindall B.J."/>
            <person name="Rohde M."/>
            <person name="Goker M."/>
            <person name="Woyke T."/>
            <person name="Bristow J."/>
            <person name="Eisen J.A."/>
            <person name="Markowitz V."/>
            <person name="Hugenholtz P."/>
            <person name="Kyrpides N.C."/>
            <person name="Klenk H.P."/>
            <person name="Lapidus A."/>
        </authorList>
    </citation>
    <scope>NUCLEOTIDE SEQUENCE [LARGE SCALE GENOMIC DNA]</scope>
    <source>
        <strain evidence="6">ATCC 43296 / DSM 3776 / IFAM 1008 / 290</strain>
    </source>
</reference>
<dbReference type="CDD" id="cd01518">
    <property type="entry name" value="RHOD_YceA"/>
    <property type="match status" value="1"/>
</dbReference>
<protein>
    <recommendedName>
        <fullName evidence="2">tRNA uridine(34) hydroxylase</fullName>
        <ecNumber evidence="2">1.14.-.-</ecNumber>
    </recommendedName>
    <alternativeName>
        <fullName evidence="2">tRNA hydroxylation protein O</fullName>
    </alternativeName>
</protein>
<dbReference type="SUPFAM" id="SSF55120">
    <property type="entry name" value="Pseudouridine synthase"/>
    <property type="match status" value="1"/>
</dbReference>
<dbReference type="HAMAP" id="MF_00469">
    <property type="entry name" value="TrhO"/>
    <property type="match status" value="1"/>
</dbReference>
<dbReference type="SMART" id="SM00450">
    <property type="entry name" value="RHOD"/>
    <property type="match status" value="1"/>
</dbReference>
<dbReference type="InterPro" id="IPR001763">
    <property type="entry name" value="Rhodanese-like_dom"/>
</dbReference>
<evidence type="ECO:0000256" key="3">
    <source>
        <dbReference type="PIRSR" id="PIRSR606225-1"/>
    </source>
</evidence>
<dbReference type="InterPro" id="IPR006224">
    <property type="entry name" value="PsdUridine_synth_RluA-like_CS"/>
</dbReference>
<dbReference type="Gene3D" id="3.30.70.100">
    <property type="match status" value="1"/>
</dbReference>
<dbReference type="Proteomes" id="UP000002220">
    <property type="component" value="Chromosome"/>
</dbReference>
<comment type="similarity">
    <text evidence="2">Belongs to the TrhO family.</text>
</comment>
<keyword evidence="2" id="KW-0560">Oxidoreductase</keyword>
<evidence type="ECO:0000259" key="4">
    <source>
        <dbReference type="PROSITE" id="PS50206"/>
    </source>
</evidence>
<dbReference type="PANTHER" id="PTHR43268">
    <property type="entry name" value="THIOSULFATE SULFURTRANSFERASE/RHODANESE-LIKE DOMAIN-CONTAINING PROTEIN 2"/>
    <property type="match status" value="1"/>
</dbReference>
<sequence>MLNSMDCFEVSQGRQFPFELLVGMSVYTNISTYRFAPLADLKPLREKLLSFCHARELKGTILLSTEGINMFIAGFPEKVAELLEEVRKIPGLEGLPAKYSPSDHQPFTRMLVRIKREIIAFGLPEIDPSRQPAPKLSPKELKAWLDEGRPVTLLDTRNDYEVKLGTFENAIDLNLATFRDFPEVSRQKLPPELKKQPVVMFCTGGIRCEKAGPFFVKEGYEQVYQLDGGILKYFEECGSAHYQGECFVFDQRVGVDPNLEESSTTQCLRCQTPLVPEEQADPRYVIGQSCPYCFKTTAQEMEDRLRERERMLQGLIDPLPGCVPYVNDRPLQVSQKHAGLTVREFLQQVLPHLEASLWESAESEGRLLSETFAPMRLDETVQPGQRIIHRLPGTLEPAVNADIRWLYEDESIVVINKPAPLPVHASGRFHRNTLQYLLAQIYDPQSPRAAHRLDAMTTGVLVLSRTRHMAGRLQPQFSRREVEKVYLARVQGEPAEESFECHAPMTDVAGVMGSRDIDESGGVEASTLFRLVQRLEDGTSLLEVRPITGRTNQIRVHLWHLGLPILGDPLYLPSGELATEPKDSEQVMCLHAWRICFQHPVDRTTMEFMAPPPAWAGEAGAVS</sequence>
<evidence type="ECO:0000313" key="5">
    <source>
        <dbReference type="EMBL" id="ADG68791.1"/>
    </source>
</evidence>
<dbReference type="STRING" id="521674.Plim_2969"/>
<dbReference type="InterPro" id="IPR006225">
    <property type="entry name" value="PsdUridine_synth_RluC/D"/>
</dbReference>
<comment type="catalytic activity">
    <reaction evidence="2">
        <text>uridine(34) in tRNA + AH2 + O2 = 5-hydroxyuridine(34) in tRNA + A + H2O</text>
        <dbReference type="Rhea" id="RHEA:64224"/>
        <dbReference type="Rhea" id="RHEA-COMP:11727"/>
        <dbReference type="Rhea" id="RHEA-COMP:13381"/>
        <dbReference type="ChEBI" id="CHEBI:13193"/>
        <dbReference type="ChEBI" id="CHEBI:15377"/>
        <dbReference type="ChEBI" id="CHEBI:15379"/>
        <dbReference type="ChEBI" id="CHEBI:17499"/>
        <dbReference type="ChEBI" id="CHEBI:65315"/>
        <dbReference type="ChEBI" id="CHEBI:136877"/>
    </reaction>
</comment>
<dbReference type="InterPro" id="IPR006145">
    <property type="entry name" value="PsdUridine_synth_RsuA/RluA"/>
</dbReference>
<evidence type="ECO:0000256" key="2">
    <source>
        <dbReference type="HAMAP-Rule" id="MF_00469"/>
    </source>
</evidence>
<dbReference type="PROSITE" id="PS50206">
    <property type="entry name" value="RHODANESE_3"/>
    <property type="match status" value="1"/>
</dbReference>
<dbReference type="Pfam" id="PF17773">
    <property type="entry name" value="UPF0176_N"/>
    <property type="match status" value="1"/>
</dbReference>
<dbReference type="GO" id="GO:0006400">
    <property type="term" value="P:tRNA modification"/>
    <property type="evidence" value="ECO:0007669"/>
    <property type="project" value="UniProtKB-UniRule"/>
</dbReference>
<dbReference type="EC" id="1.14.-.-" evidence="2"/>